<evidence type="ECO:0000313" key="3">
    <source>
        <dbReference type="Proteomes" id="UP000694520"/>
    </source>
</evidence>
<name>A0A8B9Z2R7_BOSMU</name>
<dbReference type="Proteomes" id="UP000694520">
    <property type="component" value="Chromosome 26"/>
</dbReference>
<organism evidence="2 3">
    <name type="scientific">Bos mutus grunniens</name>
    <name type="common">Wild yak</name>
    <name type="synonym">Bos grunniens</name>
    <dbReference type="NCBI Taxonomy" id="30521"/>
    <lineage>
        <taxon>Eukaryota</taxon>
        <taxon>Metazoa</taxon>
        <taxon>Chordata</taxon>
        <taxon>Craniata</taxon>
        <taxon>Vertebrata</taxon>
        <taxon>Euteleostomi</taxon>
        <taxon>Mammalia</taxon>
        <taxon>Eutheria</taxon>
        <taxon>Laurasiatheria</taxon>
        <taxon>Artiodactyla</taxon>
        <taxon>Ruminantia</taxon>
        <taxon>Pecora</taxon>
        <taxon>Bovidae</taxon>
        <taxon>Bovinae</taxon>
        <taxon>Bos</taxon>
    </lineage>
</organism>
<protein>
    <submittedName>
        <fullName evidence="2">Uncharacterized protein</fullName>
    </submittedName>
</protein>
<sequence length="218" mass="23177">MNCSPPGPSVHRISQAGILEHAAMSFSRGSSWPRQCSPITLSAPHGGCSSLFPSYLLCPSWCFRVPTALPRLVTLSSCAVQASSSPWNPTPAPVSGPSLLLPIPAIVVLSVGIYLLLLGLVLLTRHCLLAQGCCTDCSSPCRKQGASRPQDCCQTCAEACDFPLPSPARYLDACCPQPAEADWAPRCPHCCPLCDCACACQLPDCQSLNCLCFEIKLR</sequence>
<accession>A0A8B9Z2R7</accession>
<keyword evidence="3" id="KW-1185">Reference proteome</keyword>
<dbReference type="GeneTree" id="ENSGT01030000234914"/>
<reference evidence="2" key="2">
    <citation type="submission" date="2025-08" db="UniProtKB">
        <authorList>
            <consortium name="Ensembl"/>
        </authorList>
    </citation>
    <scope>IDENTIFICATION</scope>
</reference>
<reference evidence="2" key="3">
    <citation type="submission" date="2025-09" db="UniProtKB">
        <authorList>
            <consortium name="Ensembl"/>
        </authorList>
    </citation>
    <scope>IDENTIFICATION</scope>
</reference>
<evidence type="ECO:0000256" key="1">
    <source>
        <dbReference type="SAM" id="Phobius"/>
    </source>
</evidence>
<keyword evidence="1" id="KW-0472">Membrane</keyword>
<proteinExistence type="predicted"/>
<keyword evidence="1" id="KW-1133">Transmembrane helix</keyword>
<keyword evidence="1" id="KW-0812">Transmembrane</keyword>
<evidence type="ECO:0000313" key="2">
    <source>
        <dbReference type="Ensembl" id="ENSBGRP00000042090.1"/>
    </source>
</evidence>
<dbReference type="AlphaFoldDB" id="A0A8B9Z2R7"/>
<reference evidence="2" key="1">
    <citation type="submission" date="2019-05" db="EMBL/GenBank/DDBJ databases">
        <authorList>
            <person name="Zhang S."/>
            <person name="Liu J."/>
        </authorList>
    </citation>
    <scope>NUCLEOTIDE SEQUENCE [LARGE SCALE GENOMIC DNA]</scope>
</reference>
<dbReference type="Ensembl" id="ENSBGRT00000048809.1">
    <property type="protein sequence ID" value="ENSBGRP00000042090.1"/>
    <property type="gene ID" value="ENSBGRG00000026366.1"/>
</dbReference>
<feature type="transmembrane region" description="Helical" evidence="1">
    <location>
        <begin position="99"/>
        <end position="123"/>
    </location>
</feature>